<protein>
    <submittedName>
        <fullName evidence="2">Uncharacterized protein</fullName>
    </submittedName>
</protein>
<evidence type="ECO:0000256" key="1">
    <source>
        <dbReference type="SAM" id="MobiDB-lite"/>
    </source>
</evidence>
<dbReference type="AlphaFoldDB" id="A0A3M2RIX9"/>
<evidence type="ECO:0000313" key="3">
    <source>
        <dbReference type="Proteomes" id="UP000277212"/>
    </source>
</evidence>
<comment type="caution">
    <text evidence="2">The sequence shown here is derived from an EMBL/GenBank/DDBJ whole genome shotgun (WGS) entry which is preliminary data.</text>
</comment>
<dbReference type="OrthoDB" id="5106889at2759"/>
<keyword evidence="3" id="KW-1185">Reference proteome</keyword>
<accession>A0A3M2RIX9</accession>
<dbReference type="EMBL" id="NKUJ01000424">
    <property type="protein sequence ID" value="RMJ05261.1"/>
    <property type="molecule type" value="Genomic_DNA"/>
</dbReference>
<organism evidence="2 3">
    <name type="scientific">Fusarium kuroshium</name>
    <dbReference type="NCBI Taxonomy" id="2010991"/>
    <lineage>
        <taxon>Eukaryota</taxon>
        <taxon>Fungi</taxon>
        <taxon>Dikarya</taxon>
        <taxon>Ascomycota</taxon>
        <taxon>Pezizomycotina</taxon>
        <taxon>Sordariomycetes</taxon>
        <taxon>Hypocreomycetidae</taxon>
        <taxon>Hypocreales</taxon>
        <taxon>Nectriaceae</taxon>
        <taxon>Fusarium</taxon>
        <taxon>Fusarium solani species complex</taxon>
    </lineage>
</organism>
<feature type="compositionally biased region" description="Low complexity" evidence="1">
    <location>
        <begin position="169"/>
        <end position="182"/>
    </location>
</feature>
<dbReference type="Proteomes" id="UP000277212">
    <property type="component" value="Unassembled WGS sequence"/>
</dbReference>
<reference evidence="2 3" key="1">
    <citation type="submission" date="2017-06" db="EMBL/GenBank/DDBJ databases">
        <title>Comparative genomic analysis of Ambrosia Fusariam Clade fungi.</title>
        <authorList>
            <person name="Stajich J.E."/>
            <person name="Carrillo J."/>
            <person name="Kijimoto T."/>
            <person name="Eskalen A."/>
            <person name="O'Donnell K."/>
            <person name="Kasson M."/>
        </authorList>
    </citation>
    <scope>NUCLEOTIDE SEQUENCE [LARGE SCALE GENOMIC DNA]</scope>
    <source>
        <strain evidence="2">UCR3666</strain>
    </source>
</reference>
<gene>
    <name evidence="2" type="ORF">CDV36_014074</name>
</gene>
<proteinExistence type="predicted"/>
<feature type="region of interest" description="Disordered" evidence="1">
    <location>
        <begin position="206"/>
        <end position="248"/>
    </location>
</feature>
<sequence length="248" mass="27342">MCKSNSVEEICGVKLADYVAKKKTGTSPSIQFCQMIRGAILNSLLELSDNNTSREPSPTYDAKIISNSEWFWLLANHCNINHGRADETGDYNRIVLKGFKALIKYMQRKAIDFGALISLPAGWVWAPRHRFTSDDEAGAWFNRKIKEYSSGNNKTPLVLRPAKPINKPSNNGLSSSRWSSNKSDALPDLSQLSLDEGVDLPSIVHELQRKNRGGGGNRKLVRGRQSRNAGVTKGRVGKGAGASRKGKE</sequence>
<evidence type="ECO:0000313" key="2">
    <source>
        <dbReference type="EMBL" id="RMJ05261.1"/>
    </source>
</evidence>
<feature type="region of interest" description="Disordered" evidence="1">
    <location>
        <begin position="152"/>
        <end position="182"/>
    </location>
</feature>
<name>A0A3M2RIX9_9HYPO</name>